<proteinExistence type="predicted"/>
<evidence type="ECO:0000313" key="2">
    <source>
        <dbReference type="EMBL" id="ANY69344.1"/>
    </source>
</evidence>
<dbReference type="InterPro" id="IPR052535">
    <property type="entry name" value="Bacilysin_H2HPP_isomerase"/>
</dbReference>
<dbReference type="CDD" id="cd02238">
    <property type="entry name" value="cupin_KdgF"/>
    <property type="match status" value="1"/>
</dbReference>
<reference evidence="2" key="1">
    <citation type="submission" date="2016-08" db="EMBL/GenBank/DDBJ databases">
        <title>Complete Genome Seqeunce of Paenibacillus sp. BIHB 4019 from tea rhizoplane.</title>
        <authorList>
            <person name="Thakur R."/>
            <person name="Swarnkar M.K."/>
            <person name="Gulati A."/>
        </authorList>
    </citation>
    <scope>NUCLEOTIDE SEQUENCE [LARGE SCALE GENOMIC DNA]</scope>
    <source>
        <strain evidence="2">BIHB4019</strain>
    </source>
</reference>
<dbReference type="PIRSF" id="PIRSF029883">
    <property type="entry name" value="KdgF"/>
    <property type="match status" value="1"/>
</dbReference>
<protein>
    <submittedName>
        <fullName evidence="2">Cupin</fullName>
    </submittedName>
</protein>
<dbReference type="PANTHER" id="PTHR40112:SF1">
    <property type="entry name" value="H2HPP ISOMERASE"/>
    <property type="match status" value="1"/>
</dbReference>
<dbReference type="InterPro" id="IPR025499">
    <property type="entry name" value="KdgF"/>
</dbReference>
<dbReference type="InterPro" id="IPR011051">
    <property type="entry name" value="RmlC_Cupin_sf"/>
</dbReference>
<name>A0A1B2DNR1_9BACL</name>
<accession>A0A1B2DNR1</accession>
<dbReference type="RefSeq" id="WP_099520374.1">
    <property type="nucleotide sequence ID" value="NZ_CP016808.1"/>
</dbReference>
<dbReference type="PANTHER" id="PTHR40112">
    <property type="entry name" value="H2HPP ISOMERASE"/>
    <property type="match status" value="1"/>
</dbReference>
<feature type="domain" description="Cupin type-2" evidence="1">
    <location>
        <begin position="30"/>
        <end position="88"/>
    </location>
</feature>
<dbReference type="InterPro" id="IPR014710">
    <property type="entry name" value="RmlC-like_jellyroll"/>
</dbReference>
<dbReference type="InterPro" id="IPR013096">
    <property type="entry name" value="Cupin_2"/>
</dbReference>
<dbReference type="AlphaFoldDB" id="A0A1B2DNR1"/>
<dbReference type="Pfam" id="PF07883">
    <property type="entry name" value="Cupin_2"/>
    <property type="match status" value="1"/>
</dbReference>
<organism evidence="2">
    <name type="scientific">Paenibacillus sp. BIHB 4019</name>
    <dbReference type="NCBI Taxonomy" id="1870819"/>
    <lineage>
        <taxon>Bacteria</taxon>
        <taxon>Bacillati</taxon>
        <taxon>Bacillota</taxon>
        <taxon>Bacilli</taxon>
        <taxon>Bacillales</taxon>
        <taxon>Paenibacillaceae</taxon>
        <taxon>Paenibacillus</taxon>
    </lineage>
</organism>
<gene>
    <name evidence="2" type="ORF">BBD42_24800</name>
</gene>
<evidence type="ECO:0000259" key="1">
    <source>
        <dbReference type="Pfam" id="PF07883"/>
    </source>
</evidence>
<dbReference type="SUPFAM" id="SSF51182">
    <property type="entry name" value="RmlC-like cupins"/>
    <property type="match status" value="1"/>
</dbReference>
<dbReference type="EMBL" id="CP016808">
    <property type="protein sequence ID" value="ANY69344.1"/>
    <property type="molecule type" value="Genomic_DNA"/>
</dbReference>
<sequence length="105" mass="11681">MGTNIDVWESAEPGVKRKILTASGQLMTMEVHFEAGAVGRDHNHVHEQISYCLWGQIEYHLGDETRLLLPGDVIYVPSGVKHGVTALESSALLDIFTPIREDLLR</sequence>
<dbReference type="Gene3D" id="2.60.120.10">
    <property type="entry name" value="Jelly Rolls"/>
    <property type="match status" value="1"/>
</dbReference>